<evidence type="ECO:0000313" key="4">
    <source>
        <dbReference type="Proteomes" id="UP001146793"/>
    </source>
</evidence>
<dbReference type="PANTHER" id="PTHR13356:SF0">
    <property type="entry name" value="SOSS COMPLEX SUBUNIT B HOMOLOG"/>
    <property type="match status" value="1"/>
</dbReference>
<evidence type="ECO:0000256" key="1">
    <source>
        <dbReference type="ARBA" id="ARBA00023125"/>
    </source>
</evidence>
<evidence type="ECO:0000313" key="3">
    <source>
        <dbReference type="EMBL" id="KAJ3427103.1"/>
    </source>
</evidence>
<dbReference type="SUPFAM" id="SSF50249">
    <property type="entry name" value="Nucleic acid-binding proteins"/>
    <property type="match status" value="1"/>
</dbReference>
<reference evidence="3" key="1">
    <citation type="submission" date="2022-08" db="EMBL/GenBank/DDBJ databases">
        <title>Novel sulphate-reducing endosymbionts in the free-living metamonad Anaeramoeba.</title>
        <authorList>
            <person name="Jerlstrom-Hultqvist J."/>
            <person name="Cepicka I."/>
            <person name="Gallot-Lavallee L."/>
            <person name="Salas-Leiva D."/>
            <person name="Curtis B.A."/>
            <person name="Zahonova K."/>
            <person name="Pipaliya S."/>
            <person name="Dacks J."/>
            <person name="Roger A.J."/>
        </authorList>
    </citation>
    <scope>NUCLEOTIDE SEQUENCE</scope>
    <source>
        <strain evidence="3">Busselton2</strain>
    </source>
</reference>
<protein>
    <submittedName>
        <fullName evidence="3">Soss complex subunit b</fullName>
    </submittedName>
</protein>
<sequence length="120" mass="13800">MTNNPTFRHIADLRPKMQNISCRFIILEKHPPTTTHKKGKITNFLVADQTGSIPFSIWKQDCDYLKGGDIMFLTGGYVSLWKDKICLYVGNNGTIRRMGEFTFAFSENRINNLEPVRSNK</sequence>
<dbReference type="Pfam" id="PF21473">
    <property type="entry name" value="OB_Ssb-like"/>
    <property type="match status" value="1"/>
</dbReference>
<dbReference type="InterPro" id="IPR012340">
    <property type="entry name" value="NA-bd_OB-fold"/>
</dbReference>
<dbReference type="InterPro" id="IPR048970">
    <property type="entry name" value="OB_Ssb-like"/>
</dbReference>
<dbReference type="GO" id="GO:0003677">
    <property type="term" value="F:DNA binding"/>
    <property type="evidence" value="ECO:0007669"/>
    <property type="project" value="UniProtKB-KW"/>
</dbReference>
<feature type="domain" description="Single-stranded DNA binding protein Ssb-like OB fold" evidence="2">
    <location>
        <begin position="34"/>
        <end position="96"/>
    </location>
</feature>
<dbReference type="EMBL" id="JANTQA010000063">
    <property type="protein sequence ID" value="KAJ3427103.1"/>
    <property type="molecule type" value="Genomic_DNA"/>
</dbReference>
<dbReference type="GO" id="GO:0000724">
    <property type="term" value="P:double-strand break repair via homologous recombination"/>
    <property type="evidence" value="ECO:0007669"/>
    <property type="project" value="TreeGrafter"/>
</dbReference>
<dbReference type="AlphaFoldDB" id="A0AAV7YBC9"/>
<proteinExistence type="predicted"/>
<dbReference type="InterPro" id="IPR051231">
    <property type="entry name" value="SOSS-B"/>
</dbReference>
<comment type="caution">
    <text evidence="3">The sequence shown here is derived from an EMBL/GenBank/DDBJ whole genome shotgun (WGS) entry which is preliminary data.</text>
</comment>
<keyword evidence="1" id="KW-0238">DNA-binding</keyword>
<dbReference type="CDD" id="cd04491">
    <property type="entry name" value="SoSSB_OBF"/>
    <property type="match status" value="1"/>
</dbReference>
<dbReference type="GO" id="GO:0070876">
    <property type="term" value="C:SOSS complex"/>
    <property type="evidence" value="ECO:0007669"/>
    <property type="project" value="TreeGrafter"/>
</dbReference>
<accession>A0AAV7YBC9</accession>
<dbReference type="PANTHER" id="PTHR13356">
    <property type="entry name" value="OB FOLD NUCLEIC ACID BINDING PROTEIN-RELATED"/>
    <property type="match status" value="1"/>
</dbReference>
<dbReference type="Gene3D" id="2.40.50.140">
    <property type="entry name" value="Nucleic acid-binding proteins"/>
    <property type="match status" value="1"/>
</dbReference>
<organism evidence="3 4">
    <name type="scientific">Anaeramoeba flamelloides</name>
    <dbReference type="NCBI Taxonomy" id="1746091"/>
    <lineage>
        <taxon>Eukaryota</taxon>
        <taxon>Metamonada</taxon>
        <taxon>Anaeramoebidae</taxon>
        <taxon>Anaeramoeba</taxon>
    </lineage>
</organism>
<name>A0AAV7YBC9_9EUKA</name>
<dbReference type="Proteomes" id="UP001146793">
    <property type="component" value="Unassembled WGS sequence"/>
</dbReference>
<gene>
    <name evidence="3" type="ORF">M0812_26682</name>
</gene>
<dbReference type="GO" id="GO:0010212">
    <property type="term" value="P:response to ionizing radiation"/>
    <property type="evidence" value="ECO:0007669"/>
    <property type="project" value="TreeGrafter"/>
</dbReference>
<evidence type="ECO:0000259" key="2">
    <source>
        <dbReference type="Pfam" id="PF21473"/>
    </source>
</evidence>
<dbReference type="GO" id="GO:0044818">
    <property type="term" value="P:mitotic G2/M transition checkpoint"/>
    <property type="evidence" value="ECO:0007669"/>
    <property type="project" value="TreeGrafter"/>
</dbReference>